<dbReference type="InterPro" id="IPR017946">
    <property type="entry name" value="PLC-like_Pdiesterase_TIM-brl"/>
</dbReference>
<evidence type="ECO:0000313" key="5">
    <source>
        <dbReference type="RefSeq" id="XP_037897784.1"/>
    </source>
</evidence>
<evidence type="ECO:0000313" key="6">
    <source>
        <dbReference type="RefSeq" id="XP_037897785.1"/>
    </source>
</evidence>
<evidence type="ECO:0000259" key="2">
    <source>
        <dbReference type="PROSITE" id="PS51704"/>
    </source>
</evidence>
<dbReference type="PANTHER" id="PTHR46320">
    <property type="entry name" value="GLYCEROPHOSPHODIESTER PHOSPHODIESTERASE 1"/>
    <property type="match status" value="1"/>
</dbReference>
<feature type="transmembrane region" description="Helical" evidence="1">
    <location>
        <begin position="7"/>
        <end position="32"/>
    </location>
</feature>
<dbReference type="KEGG" id="gfs:119642644"/>
<dbReference type="RefSeq" id="XP_037897784.1">
    <property type="nucleotide sequence ID" value="XM_038041856.1"/>
</dbReference>
<keyword evidence="1" id="KW-0812">Transmembrane</keyword>
<dbReference type="RefSeq" id="XP_037897785.1">
    <property type="nucleotide sequence ID" value="XM_038041857.1"/>
</dbReference>
<dbReference type="GO" id="GO:0008889">
    <property type="term" value="F:glycerophosphodiester phosphodiesterase activity"/>
    <property type="evidence" value="ECO:0007669"/>
    <property type="project" value="TreeGrafter"/>
</dbReference>
<keyword evidence="3" id="KW-1185">Reference proteome</keyword>
<dbReference type="Gene3D" id="3.20.20.190">
    <property type="entry name" value="Phosphatidylinositol (PI) phosphodiesterase"/>
    <property type="match status" value="1"/>
</dbReference>
<sequence>MNIFTIFWLLLKMFYQLLCSSFSLLTFIFNVFWLTCNLASAGIPWVLVCLLIVCVASKFVKLKSPDDKQFLRLLTIAGQGLYPEDLSFWPIAHRGAGYDAPENSKAALKKCITRGYRNVLLDGGLTSCGEIVIVNRLTLEKANLSGSIALHTLESLKKVNIAELHPMGYEKKKRHNKHFEPEYVYTLKELLDFLEEQRLTVFLLISDNSSLMLQSLKKSIKENPLFTQRIVLITKSPITIYQLRKLFPELICGLWTEKSLSLALLKTSTLITSIYGAFFRNIIAPVIGISVVFVSKEEFNLHIAELWRNVGVRPIVYNVNSPNEKRYFQKTMKTQYLTDSLRSEPHLLMKA</sequence>
<evidence type="ECO:0000256" key="1">
    <source>
        <dbReference type="SAM" id="Phobius"/>
    </source>
</evidence>
<feature type="domain" description="GP-PDE" evidence="2">
    <location>
        <begin position="88"/>
        <end position="348"/>
    </location>
</feature>
<gene>
    <name evidence="4 5 6" type="primary">LOC119642644</name>
</gene>
<accession>A0A9C6DZS0</accession>
<proteinExistence type="predicted"/>
<dbReference type="AlphaFoldDB" id="A0A9C6DZS0"/>
<dbReference type="PROSITE" id="PS51704">
    <property type="entry name" value="GP_PDE"/>
    <property type="match status" value="1"/>
</dbReference>
<evidence type="ECO:0000313" key="4">
    <source>
        <dbReference type="RefSeq" id="XP_037897783.1"/>
    </source>
</evidence>
<keyword evidence="1" id="KW-1133">Transmembrane helix</keyword>
<protein>
    <submittedName>
        <fullName evidence="4 5">Glycerophosphodiester phosphodiesterase 1 isoform X1</fullName>
    </submittedName>
</protein>
<feature type="transmembrane region" description="Helical" evidence="1">
    <location>
        <begin position="38"/>
        <end position="60"/>
    </location>
</feature>
<dbReference type="GO" id="GO:0006644">
    <property type="term" value="P:phospholipid metabolic process"/>
    <property type="evidence" value="ECO:0007669"/>
    <property type="project" value="TreeGrafter"/>
</dbReference>
<reference evidence="4 5" key="1">
    <citation type="submission" date="2025-04" db="UniProtKB">
        <authorList>
            <consortium name="RefSeq"/>
        </authorList>
    </citation>
    <scope>IDENTIFICATION</scope>
    <source>
        <tissue evidence="4 5">Whole body pupa</tissue>
    </source>
</reference>
<evidence type="ECO:0000313" key="3">
    <source>
        <dbReference type="Proteomes" id="UP000092443"/>
    </source>
</evidence>
<dbReference type="GO" id="GO:0005886">
    <property type="term" value="C:plasma membrane"/>
    <property type="evidence" value="ECO:0007669"/>
    <property type="project" value="TreeGrafter"/>
</dbReference>
<dbReference type="GeneID" id="119642644"/>
<dbReference type="InterPro" id="IPR030395">
    <property type="entry name" value="GP_PDE_dom"/>
</dbReference>
<dbReference type="RefSeq" id="XP_037897783.1">
    <property type="nucleotide sequence ID" value="XM_038041855.1"/>
</dbReference>
<dbReference type="Proteomes" id="UP000092443">
    <property type="component" value="Unplaced"/>
</dbReference>
<dbReference type="GO" id="GO:0070291">
    <property type="term" value="P:N-acylethanolamine metabolic process"/>
    <property type="evidence" value="ECO:0007669"/>
    <property type="project" value="TreeGrafter"/>
</dbReference>
<keyword evidence="1" id="KW-0472">Membrane</keyword>
<dbReference type="GO" id="GO:0006580">
    <property type="term" value="P:ethanolamine metabolic process"/>
    <property type="evidence" value="ECO:0007669"/>
    <property type="project" value="TreeGrafter"/>
</dbReference>
<dbReference type="PANTHER" id="PTHR46320:SF1">
    <property type="entry name" value="GLYCEROPHOSPHODIESTER PHOSPHODIESTERASE 1"/>
    <property type="match status" value="1"/>
</dbReference>
<name>A0A9C6DZS0_9MUSC</name>
<dbReference type="SUPFAM" id="SSF51695">
    <property type="entry name" value="PLC-like phosphodiesterases"/>
    <property type="match status" value="1"/>
</dbReference>
<dbReference type="Pfam" id="PF03009">
    <property type="entry name" value="GDPD"/>
    <property type="match status" value="1"/>
</dbReference>
<organism evidence="3 4">
    <name type="scientific">Glossina fuscipes</name>
    <dbReference type="NCBI Taxonomy" id="7396"/>
    <lineage>
        <taxon>Eukaryota</taxon>
        <taxon>Metazoa</taxon>
        <taxon>Ecdysozoa</taxon>
        <taxon>Arthropoda</taxon>
        <taxon>Hexapoda</taxon>
        <taxon>Insecta</taxon>
        <taxon>Pterygota</taxon>
        <taxon>Neoptera</taxon>
        <taxon>Endopterygota</taxon>
        <taxon>Diptera</taxon>
        <taxon>Brachycera</taxon>
        <taxon>Muscomorpha</taxon>
        <taxon>Hippoboscoidea</taxon>
        <taxon>Glossinidae</taxon>
        <taxon>Glossina</taxon>
    </lineage>
</organism>